<proteinExistence type="predicted"/>
<name>A0A2G9TZB2_TELCI</name>
<dbReference type="SUPFAM" id="SSF48452">
    <property type="entry name" value="TPR-like"/>
    <property type="match status" value="1"/>
</dbReference>
<dbReference type="AlphaFoldDB" id="A0A2G9TZB2"/>
<reference evidence="6 7" key="1">
    <citation type="submission" date="2015-09" db="EMBL/GenBank/DDBJ databases">
        <title>Draft genome of the parasitic nematode Teladorsagia circumcincta isolate WARC Sus (inbred).</title>
        <authorList>
            <person name="Mitreva M."/>
        </authorList>
    </citation>
    <scope>NUCLEOTIDE SEQUENCE [LARGE SCALE GENOMIC DNA]</scope>
    <source>
        <strain evidence="6 7">S</strain>
    </source>
</reference>
<dbReference type="InterPro" id="IPR019734">
    <property type="entry name" value="TPR_rpt"/>
</dbReference>
<dbReference type="Pfam" id="PF13181">
    <property type="entry name" value="TPR_8"/>
    <property type="match status" value="1"/>
</dbReference>
<evidence type="ECO:0000256" key="1">
    <source>
        <dbReference type="ARBA" id="ARBA00022679"/>
    </source>
</evidence>
<dbReference type="SMART" id="SM00028">
    <property type="entry name" value="TPR"/>
    <property type="match status" value="2"/>
</dbReference>
<dbReference type="Gene3D" id="1.25.40.10">
    <property type="entry name" value="Tetratricopeptide repeat domain"/>
    <property type="match status" value="1"/>
</dbReference>
<dbReference type="GO" id="GO:0005783">
    <property type="term" value="C:endoplasmic reticulum"/>
    <property type="evidence" value="ECO:0007669"/>
    <property type="project" value="TreeGrafter"/>
</dbReference>
<dbReference type="PROSITE" id="PS50005">
    <property type="entry name" value="TPR"/>
    <property type="match status" value="2"/>
</dbReference>
<feature type="repeat" description="TPR" evidence="5">
    <location>
        <begin position="19"/>
        <end position="52"/>
    </location>
</feature>
<organism evidence="6 7">
    <name type="scientific">Teladorsagia circumcincta</name>
    <name type="common">Brown stomach worm</name>
    <name type="synonym">Ostertagia circumcincta</name>
    <dbReference type="NCBI Taxonomy" id="45464"/>
    <lineage>
        <taxon>Eukaryota</taxon>
        <taxon>Metazoa</taxon>
        <taxon>Ecdysozoa</taxon>
        <taxon>Nematoda</taxon>
        <taxon>Chromadorea</taxon>
        <taxon>Rhabditida</taxon>
        <taxon>Rhabditina</taxon>
        <taxon>Rhabditomorpha</taxon>
        <taxon>Strongyloidea</taxon>
        <taxon>Trichostrongylidae</taxon>
        <taxon>Teladorsagia</taxon>
    </lineage>
</organism>
<evidence type="ECO:0000313" key="6">
    <source>
        <dbReference type="EMBL" id="PIO62792.1"/>
    </source>
</evidence>
<keyword evidence="2" id="KW-0479">Metal-binding</keyword>
<evidence type="ECO:0000256" key="4">
    <source>
        <dbReference type="ARBA" id="ARBA00022842"/>
    </source>
</evidence>
<dbReference type="InterPro" id="IPR007666">
    <property type="entry name" value="ADP_PFK/GK"/>
</dbReference>
<accession>A0A2G9TZB2</accession>
<dbReference type="EMBL" id="KZ351655">
    <property type="protein sequence ID" value="PIO62792.1"/>
    <property type="molecule type" value="Genomic_DNA"/>
</dbReference>
<evidence type="ECO:0000256" key="3">
    <source>
        <dbReference type="ARBA" id="ARBA00022777"/>
    </source>
</evidence>
<dbReference type="OrthoDB" id="10006023at2759"/>
<dbReference type="InterPro" id="IPR011990">
    <property type="entry name" value="TPR-like_helical_dom_sf"/>
</dbReference>
<keyword evidence="1" id="KW-0808">Transferase</keyword>
<dbReference type="PANTHER" id="PTHR21208:SF0">
    <property type="entry name" value="ADP-DEPENDENT GLUCOKINASE"/>
    <property type="match status" value="1"/>
</dbReference>
<dbReference type="Pfam" id="PF13432">
    <property type="entry name" value="TPR_16"/>
    <property type="match status" value="1"/>
</dbReference>
<sequence length="106" mass="12017">MVEERFLSAARQQTGTADADLQNALGILYNLSRNYERAVECIKLAIASRPEDARLWNRLGATLANGDRTPEAVAAYREALKRYPLYVRARYNLGISCLHLNSYRRA</sequence>
<evidence type="ECO:0000256" key="2">
    <source>
        <dbReference type="ARBA" id="ARBA00022723"/>
    </source>
</evidence>
<keyword evidence="5" id="KW-0802">TPR repeat</keyword>
<keyword evidence="3" id="KW-0418">Kinase</keyword>
<evidence type="ECO:0000313" key="7">
    <source>
        <dbReference type="Proteomes" id="UP000230423"/>
    </source>
</evidence>
<dbReference type="GO" id="GO:0006006">
    <property type="term" value="P:glucose metabolic process"/>
    <property type="evidence" value="ECO:0007669"/>
    <property type="project" value="TreeGrafter"/>
</dbReference>
<dbReference type="PANTHER" id="PTHR21208">
    <property type="entry name" value="ADP-DEPENDENT GLUCOKINASE"/>
    <property type="match status" value="1"/>
</dbReference>
<gene>
    <name evidence="6" type="ORF">TELCIR_15634</name>
</gene>
<dbReference type="GO" id="GO:0043843">
    <property type="term" value="F:ADP-specific glucokinase activity"/>
    <property type="evidence" value="ECO:0007669"/>
    <property type="project" value="TreeGrafter"/>
</dbReference>
<keyword evidence="7" id="KW-1185">Reference proteome</keyword>
<keyword evidence="4" id="KW-0460">Magnesium</keyword>
<dbReference type="GO" id="GO:0046872">
    <property type="term" value="F:metal ion binding"/>
    <property type="evidence" value="ECO:0007669"/>
    <property type="project" value="UniProtKB-KW"/>
</dbReference>
<protein>
    <submittedName>
        <fullName evidence="6">Tetratricopeptide repeat protein</fullName>
    </submittedName>
</protein>
<evidence type="ECO:0000256" key="5">
    <source>
        <dbReference type="PROSITE-ProRule" id="PRU00339"/>
    </source>
</evidence>
<feature type="repeat" description="TPR" evidence="5">
    <location>
        <begin position="53"/>
        <end position="86"/>
    </location>
</feature>
<dbReference type="Proteomes" id="UP000230423">
    <property type="component" value="Unassembled WGS sequence"/>
</dbReference>